<evidence type="ECO:0000313" key="3">
    <source>
        <dbReference type="EMBL" id="KCW72248.1"/>
    </source>
</evidence>
<reference evidence="3" key="1">
    <citation type="submission" date="2013-07" db="EMBL/GenBank/DDBJ databases">
        <title>The genome of Eucalyptus grandis.</title>
        <authorList>
            <person name="Schmutz J."/>
            <person name="Hayes R."/>
            <person name="Myburg A."/>
            <person name="Tuskan G."/>
            <person name="Grattapaglia D."/>
            <person name="Rokhsar D.S."/>
        </authorList>
    </citation>
    <scope>NUCLEOTIDE SEQUENCE</scope>
    <source>
        <tissue evidence="3">Leaf extractions</tissue>
    </source>
</reference>
<feature type="compositionally biased region" description="Basic residues" evidence="1">
    <location>
        <begin position="74"/>
        <end position="84"/>
    </location>
</feature>
<feature type="transmembrane region" description="Helical" evidence="2">
    <location>
        <begin position="51"/>
        <end position="70"/>
    </location>
</feature>
<name>A0A059C1A0_EUCGR</name>
<gene>
    <name evidence="3" type="ORF">EUGRSUZ_E00698</name>
</gene>
<evidence type="ECO:0008006" key="4">
    <source>
        <dbReference type="Google" id="ProtNLM"/>
    </source>
</evidence>
<sequence>MSVTARGVGDIVVKVIAEPKKRERSEHFQVVARDERCGEKRRSNVEAPPRFLLIISSAFVLFFIIFRAVIHRRDPKRQKKKTRNQKGQSNWWSETRSHEATSLVFRHSL</sequence>
<keyword evidence="2" id="KW-1133">Transmembrane helix</keyword>
<accession>A0A059C1A0</accession>
<dbReference type="InParanoid" id="A0A059C1A0"/>
<feature type="compositionally biased region" description="Polar residues" evidence="1">
    <location>
        <begin position="85"/>
        <end position="94"/>
    </location>
</feature>
<protein>
    <recommendedName>
        <fullName evidence="4">Transmembrane protein</fullName>
    </recommendedName>
</protein>
<keyword evidence="2" id="KW-0472">Membrane</keyword>
<keyword evidence="2" id="KW-0812">Transmembrane</keyword>
<dbReference type="EMBL" id="KK198757">
    <property type="protein sequence ID" value="KCW72248.1"/>
    <property type="molecule type" value="Genomic_DNA"/>
</dbReference>
<feature type="region of interest" description="Disordered" evidence="1">
    <location>
        <begin position="74"/>
        <end position="109"/>
    </location>
</feature>
<dbReference type="Gramene" id="KCW72248">
    <property type="protein sequence ID" value="KCW72248"/>
    <property type="gene ID" value="EUGRSUZ_E00698"/>
</dbReference>
<dbReference type="AlphaFoldDB" id="A0A059C1A0"/>
<organism evidence="3">
    <name type="scientific">Eucalyptus grandis</name>
    <name type="common">Flooded gum</name>
    <dbReference type="NCBI Taxonomy" id="71139"/>
    <lineage>
        <taxon>Eukaryota</taxon>
        <taxon>Viridiplantae</taxon>
        <taxon>Streptophyta</taxon>
        <taxon>Embryophyta</taxon>
        <taxon>Tracheophyta</taxon>
        <taxon>Spermatophyta</taxon>
        <taxon>Magnoliopsida</taxon>
        <taxon>eudicotyledons</taxon>
        <taxon>Gunneridae</taxon>
        <taxon>Pentapetalae</taxon>
        <taxon>rosids</taxon>
        <taxon>malvids</taxon>
        <taxon>Myrtales</taxon>
        <taxon>Myrtaceae</taxon>
        <taxon>Myrtoideae</taxon>
        <taxon>Eucalypteae</taxon>
        <taxon>Eucalyptus</taxon>
    </lineage>
</organism>
<evidence type="ECO:0000256" key="1">
    <source>
        <dbReference type="SAM" id="MobiDB-lite"/>
    </source>
</evidence>
<evidence type="ECO:0000256" key="2">
    <source>
        <dbReference type="SAM" id="Phobius"/>
    </source>
</evidence>
<proteinExistence type="predicted"/>